<keyword evidence="17" id="KW-1185">Reference proteome</keyword>
<dbReference type="Pfam" id="PF02518">
    <property type="entry name" value="HATPase_c"/>
    <property type="match status" value="1"/>
</dbReference>
<dbReference type="PROSITE" id="PS50109">
    <property type="entry name" value="HIS_KIN"/>
    <property type="match status" value="1"/>
</dbReference>
<evidence type="ECO:0000256" key="10">
    <source>
        <dbReference type="ARBA" id="ARBA00022840"/>
    </source>
</evidence>
<evidence type="ECO:0000256" key="9">
    <source>
        <dbReference type="ARBA" id="ARBA00022777"/>
    </source>
</evidence>
<proteinExistence type="predicted"/>
<keyword evidence="11 14" id="KW-1133">Transmembrane helix</keyword>
<evidence type="ECO:0000256" key="14">
    <source>
        <dbReference type="SAM" id="Phobius"/>
    </source>
</evidence>
<feature type="transmembrane region" description="Helical" evidence="14">
    <location>
        <begin position="7"/>
        <end position="28"/>
    </location>
</feature>
<dbReference type="Proteomes" id="UP000095658">
    <property type="component" value="Unassembled WGS sequence"/>
</dbReference>
<accession>A0A1E7DSF0</accession>
<feature type="transmembrane region" description="Helical" evidence="14">
    <location>
        <begin position="40"/>
        <end position="61"/>
    </location>
</feature>
<feature type="transmembrane region" description="Helical" evidence="14">
    <location>
        <begin position="73"/>
        <end position="98"/>
    </location>
</feature>
<dbReference type="EC" id="2.7.13.3" evidence="3"/>
<evidence type="ECO:0000256" key="3">
    <source>
        <dbReference type="ARBA" id="ARBA00012438"/>
    </source>
</evidence>
<gene>
    <name evidence="16" type="ORF">BA724_16715</name>
</gene>
<dbReference type="InterPro" id="IPR004358">
    <property type="entry name" value="Sig_transdc_His_kin-like_C"/>
</dbReference>
<dbReference type="GO" id="GO:0005524">
    <property type="term" value="F:ATP binding"/>
    <property type="evidence" value="ECO:0007669"/>
    <property type="project" value="UniProtKB-KW"/>
</dbReference>
<dbReference type="PRINTS" id="PR00344">
    <property type="entry name" value="BCTRLSENSOR"/>
</dbReference>
<dbReference type="InterPro" id="IPR003661">
    <property type="entry name" value="HisK_dim/P_dom"/>
</dbReference>
<keyword evidence="9" id="KW-0418">Kinase</keyword>
<dbReference type="PANTHER" id="PTHR43065">
    <property type="entry name" value="SENSOR HISTIDINE KINASE"/>
    <property type="match status" value="1"/>
</dbReference>
<evidence type="ECO:0000256" key="11">
    <source>
        <dbReference type="ARBA" id="ARBA00022989"/>
    </source>
</evidence>
<dbReference type="InterPro" id="IPR036890">
    <property type="entry name" value="HATPase_C_sf"/>
</dbReference>
<dbReference type="Gene3D" id="3.30.565.10">
    <property type="entry name" value="Histidine kinase-like ATPase, C-terminal domain"/>
    <property type="match status" value="1"/>
</dbReference>
<evidence type="ECO:0000313" key="16">
    <source>
        <dbReference type="EMBL" id="OES46007.1"/>
    </source>
</evidence>
<evidence type="ECO:0000256" key="6">
    <source>
        <dbReference type="ARBA" id="ARBA00022679"/>
    </source>
</evidence>
<evidence type="ECO:0000256" key="8">
    <source>
        <dbReference type="ARBA" id="ARBA00022741"/>
    </source>
</evidence>
<comment type="catalytic activity">
    <reaction evidence="1">
        <text>ATP + protein L-histidine = ADP + protein N-phospho-L-histidine.</text>
        <dbReference type="EC" id="2.7.13.3"/>
    </reaction>
</comment>
<organism evidence="16 17">
    <name type="scientific">Domibacillus iocasae</name>
    <dbReference type="NCBI Taxonomy" id="1714016"/>
    <lineage>
        <taxon>Bacteria</taxon>
        <taxon>Bacillati</taxon>
        <taxon>Bacillota</taxon>
        <taxon>Bacilli</taxon>
        <taxon>Bacillales</taxon>
        <taxon>Bacillaceae</taxon>
        <taxon>Domibacillus</taxon>
    </lineage>
</organism>
<dbReference type="SUPFAM" id="SSF47384">
    <property type="entry name" value="Homodimeric domain of signal transducing histidine kinase"/>
    <property type="match status" value="1"/>
</dbReference>
<keyword evidence="13 14" id="KW-0472">Membrane</keyword>
<keyword evidence="8" id="KW-0547">Nucleotide-binding</keyword>
<dbReference type="AlphaFoldDB" id="A0A1E7DSF0"/>
<keyword evidence="7 14" id="KW-0812">Transmembrane</keyword>
<protein>
    <recommendedName>
        <fullName evidence="3">histidine kinase</fullName>
        <ecNumber evidence="3">2.7.13.3</ecNumber>
    </recommendedName>
</protein>
<dbReference type="GO" id="GO:0000155">
    <property type="term" value="F:phosphorelay sensor kinase activity"/>
    <property type="evidence" value="ECO:0007669"/>
    <property type="project" value="InterPro"/>
</dbReference>
<keyword evidence="5" id="KW-0597">Phosphoprotein</keyword>
<dbReference type="InterPro" id="IPR003594">
    <property type="entry name" value="HATPase_dom"/>
</dbReference>
<evidence type="ECO:0000256" key="13">
    <source>
        <dbReference type="ARBA" id="ARBA00023136"/>
    </source>
</evidence>
<evidence type="ECO:0000256" key="5">
    <source>
        <dbReference type="ARBA" id="ARBA00022553"/>
    </source>
</evidence>
<keyword evidence="12" id="KW-0902">Two-component regulatory system</keyword>
<dbReference type="CDD" id="cd00082">
    <property type="entry name" value="HisKA"/>
    <property type="match status" value="1"/>
</dbReference>
<evidence type="ECO:0000313" key="17">
    <source>
        <dbReference type="Proteomes" id="UP000095658"/>
    </source>
</evidence>
<dbReference type="SMART" id="SM00387">
    <property type="entry name" value="HATPase_c"/>
    <property type="match status" value="1"/>
</dbReference>
<dbReference type="InterPro" id="IPR005467">
    <property type="entry name" value="His_kinase_dom"/>
</dbReference>
<keyword evidence="10" id="KW-0067">ATP-binding</keyword>
<sequence>MELITKDLLISFLFILLPLFIMQMFYLLKYIYRLEKLKESWFVIFPLISIVLCMLFPFSLGDGLTWDLRRIPFLLGVLYGGPKYGIVLLLWLLIVRYLLGGSGFYVTVYTFGSMFVLTNLISSYYMSLTLKYKLIISVLLVSISTFITYFAAIHITEVNLTTSMWIQYFVINTVGMLIATAVLEVIRTNFDVLQKLMKAEKLEVVSNLAASISHEVRNPLTTSRGFMQLAHESDVPSETKYHLLIAIEELDRATEIINDYLTFAKPASEENEKIMIYEEVLHVVNVLTPLANMNNVGIDLSLVKKESCYIVGDRKKLEQALINIVKNGIESMPKGGKMEIGIDYCHHSLRIKIRDQGEGMTQKQIDRLGEPYFTTKEKGTGLGMMVSFSIIQGMGGKITVKSEIEKGTYFSIEFPIADV</sequence>
<dbReference type="SUPFAM" id="SSF55874">
    <property type="entry name" value="ATPase domain of HSP90 chaperone/DNA topoisomerase II/histidine kinase"/>
    <property type="match status" value="1"/>
</dbReference>
<evidence type="ECO:0000256" key="4">
    <source>
        <dbReference type="ARBA" id="ARBA00022475"/>
    </source>
</evidence>
<feature type="transmembrane region" description="Helical" evidence="14">
    <location>
        <begin position="165"/>
        <end position="186"/>
    </location>
</feature>
<dbReference type="InterPro" id="IPR036097">
    <property type="entry name" value="HisK_dim/P_sf"/>
</dbReference>
<comment type="subcellular location">
    <subcellularLocation>
        <location evidence="2">Cell membrane</location>
        <topology evidence="2">Multi-pass membrane protein</topology>
    </subcellularLocation>
</comment>
<dbReference type="EMBL" id="MAMP01000007">
    <property type="protein sequence ID" value="OES46007.1"/>
    <property type="molecule type" value="Genomic_DNA"/>
</dbReference>
<dbReference type="Gene3D" id="1.10.287.130">
    <property type="match status" value="1"/>
</dbReference>
<evidence type="ECO:0000256" key="2">
    <source>
        <dbReference type="ARBA" id="ARBA00004651"/>
    </source>
</evidence>
<feature type="transmembrane region" description="Helical" evidence="14">
    <location>
        <begin position="134"/>
        <end position="153"/>
    </location>
</feature>
<comment type="caution">
    <text evidence="16">The sequence shown here is derived from an EMBL/GenBank/DDBJ whole genome shotgun (WGS) entry which is preliminary data.</text>
</comment>
<dbReference type="SMART" id="SM00388">
    <property type="entry name" value="HisKA"/>
    <property type="match status" value="1"/>
</dbReference>
<evidence type="ECO:0000256" key="7">
    <source>
        <dbReference type="ARBA" id="ARBA00022692"/>
    </source>
</evidence>
<feature type="domain" description="Histidine kinase" evidence="15">
    <location>
        <begin position="211"/>
        <end position="418"/>
    </location>
</feature>
<keyword evidence="6" id="KW-0808">Transferase</keyword>
<dbReference type="InterPro" id="IPR011620">
    <property type="entry name" value="Sig_transdc_His_kinase_LytS_TM"/>
</dbReference>
<keyword evidence="4" id="KW-1003">Cell membrane</keyword>
<evidence type="ECO:0000259" key="15">
    <source>
        <dbReference type="PROSITE" id="PS50109"/>
    </source>
</evidence>
<dbReference type="STRING" id="1714016.BA724_16715"/>
<dbReference type="PANTHER" id="PTHR43065:SF46">
    <property type="entry name" value="C4-DICARBOXYLATE TRANSPORT SENSOR PROTEIN DCTB"/>
    <property type="match status" value="1"/>
</dbReference>
<dbReference type="GO" id="GO:0005886">
    <property type="term" value="C:plasma membrane"/>
    <property type="evidence" value="ECO:0007669"/>
    <property type="project" value="UniProtKB-SubCell"/>
</dbReference>
<dbReference type="Pfam" id="PF07694">
    <property type="entry name" value="5TM-5TMR_LYT"/>
    <property type="match status" value="1"/>
</dbReference>
<dbReference type="GO" id="GO:0071555">
    <property type="term" value="P:cell wall organization"/>
    <property type="evidence" value="ECO:0007669"/>
    <property type="project" value="InterPro"/>
</dbReference>
<name>A0A1E7DSF0_9BACI</name>
<reference evidence="16 17" key="1">
    <citation type="submission" date="2016-06" db="EMBL/GenBank/DDBJ databases">
        <title>Domibacillus iocasae genome sequencing.</title>
        <authorList>
            <person name="Verma A."/>
            <person name="Pal Y."/>
            <person name="Ojha A.K."/>
            <person name="Krishnamurthi S."/>
        </authorList>
    </citation>
    <scope>NUCLEOTIDE SEQUENCE [LARGE SCALE GENOMIC DNA]</scope>
    <source>
        <strain evidence="16 17">DSM 29979</strain>
    </source>
</reference>
<dbReference type="Pfam" id="PF00512">
    <property type="entry name" value="HisKA"/>
    <property type="match status" value="1"/>
</dbReference>
<dbReference type="RefSeq" id="WP_069937384.1">
    <property type="nucleotide sequence ID" value="NZ_MAMP01000007.1"/>
</dbReference>
<evidence type="ECO:0000256" key="1">
    <source>
        <dbReference type="ARBA" id="ARBA00000085"/>
    </source>
</evidence>
<evidence type="ECO:0000256" key="12">
    <source>
        <dbReference type="ARBA" id="ARBA00023012"/>
    </source>
</evidence>
<feature type="transmembrane region" description="Helical" evidence="14">
    <location>
        <begin position="104"/>
        <end position="122"/>
    </location>
</feature>